<feature type="coiled-coil region" evidence="1">
    <location>
        <begin position="288"/>
        <end position="346"/>
    </location>
</feature>
<keyword evidence="1" id="KW-0175">Coiled coil</keyword>
<proteinExistence type="predicted"/>
<reference evidence="3" key="1">
    <citation type="submission" date="2019-04" db="EMBL/GenBank/DDBJ databases">
        <title>Sequencing of skin fungus with MAO and IRED activity.</title>
        <authorList>
            <person name="Marsaioli A.J."/>
            <person name="Bonatto J.M.C."/>
            <person name="Reis Junior O."/>
        </authorList>
    </citation>
    <scope>NUCLEOTIDE SEQUENCE</scope>
    <source>
        <strain evidence="3">30M1</strain>
    </source>
</reference>
<dbReference type="Proteomes" id="UP000801428">
    <property type="component" value="Unassembled WGS sequence"/>
</dbReference>
<sequence length="367" mass="40949">MASISHEASLYLQEPALTFDTNNTTNDCHLVLTMASMSGGQTGQTKTAPQGRRVEALLAGRGEILKAIDAKGERLTFEKLGMMPIEAVVALRSYPMLFREFLDQEDLFRKVLRLDEDPLLYDLNGRKAKPRADAESKPELKLEPKPKPHMDEYERFVRRPLETRKETVSGPRKKRKVASEQTKRGQTGAATPAMPSMSNLPETIHKAQPDLRGRGRGDRGVRVTPRFRSRGRGFGPDISSAPQPGGTNREGFVFSSTSRQGSTLQQQEQADATSIDEGKLTPASRAEIIQLQKQLETVKAKIRDGDQQLLLMNENIELRRQLTASQQELRESRRELKAVREQLSLRSGMALGTSATETGQVKVEEDE</sequence>
<feature type="region of interest" description="Disordered" evidence="2">
    <location>
        <begin position="127"/>
        <end position="278"/>
    </location>
</feature>
<dbReference type="EMBL" id="SWKU01000007">
    <property type="protein sequence ID" value="KAF3004995.1"/>
    <property type="molecule type" value="Genomic_DNA"/>
</dbReference>
<dbReference type="AlphaFoldDB" id="A0A9P4WD93"/>
<protein>
    <submittedName>
        <fullName evidence="3">Uncharacterized protein</fullName>
    </submittedName>
</protein>
<feature type="compositionally biased region" description="Basic and acidic residues" evidence="2">
    <location>
        <begin position="130"/>
        <end position="167"/>
    </location>
</feature>
<accession>A0A9P4WD93</accession>
<feature type="compositionally biased region" description="Polar residues" evidence="2">
    <location>
        <begin position="254"/>
        <end position="272"/>
    </location>
</feature>
<comment type="caution">
    <text evidence="3">The sequence shown here is derived from an EMBL/GenBank/DDBJ whole genome shotgun (WGS) entry which is preliminary data.</text>
</comment>
<name>A0A9P4WD93_CURKU</name>
<evidence type="ECO:0000256" key="2">
    <source>
        <dbReference type="SAM" id="MobiDB-lite"/>
    </source>
</evidence>
<gene>
    <name evidence="3" type="ORF">E8E13_008490</name>
</gene>
<feature type="compositionally biased region" description="Basic and acidic residues" evidence="2">
    <location>
        <begin position="203"/>
        <end position="221"/>
    </location>
</feature>
<keyword evidence="4" id="KW-1185">Reference proteome</keyword>
<feature type="region of interest" description="Disordered" evidence="2">
    <location>
        <begin position="347"/>
        <end position="367"/>
    </location>
</feature>
<evidence type="ECO:0000313" key="3">
    <source>
        <dbReference type="EMBL" id="KAF3004995.1"/>
    </source>
</evidence>
<evidence type="ECO:0000256" key="1">
    <source>
        <dbReference type="SAM" id="Coils"/>
    </source>
</evidence>
<organism evidence="3 4">
    <name type="scientific">Curvularia kusanoi</name>
    <name type="common">Cochliobolus kusanoi</name>
    <dbReference type="NCBI Taxonomy" id="90978"/>
    <lineage>
        <taxon>Eukaryota</taxon>
        <taxon>Fungi</taxon>
        <taxon>Dikarya</taxon>
        <taxon>Ascomycota</taxon>
        <taxon>Pezizomycotina</taxon>
        <taxon>Dothideomycetes</taxon>
        <taxon>Pleosporomycetidae</taxon>
        <taxon>Pleosporales</taxon>
        <taxon>Pleosporineae</taxon>
        <taxon>Pleosporaceae</taxon>
        <taxon>Curvularia</taxon>
    </lineage>
</organism>
<evidence type="ECO:0000313" key="4">
    <source>
        <dbReference type="Proteomes" id="UP000801428"/>
    </source>
</evidence>